<protein>
    <submittedName>
        <fullName evidence="2">Uncharacterized protein</fullName>
    </submittedName>
</protein>
<comment type="caution">
    <text evidence="2">The sequence shown here is derived from an EMBL/GenBank/DDBJ whole genome shotgun (WGS) entry which is preliminary data.</text>
</comment>
<dbReference type="RefSeq" id="WP_242615524.1">
    <property type="nucleotide sequence ID" value="NZ_SGWV01000009.1"/>
</dbReference>
<keyword evidence="1" id="KW-1133">Transmembrane helix</keyword>
<reference evidence="2 3" key="1">
    <citation type="submission" date="2019-02" db="EMBL/GenBank/DDBJ databases">
        <title>Genomic Encyclopedia of Type Strains, Phase IV (KMG-IV): sequencing the most valuable type-strain genomes for metagenomic binning, comparative biology and taxonomic classification.</title>
        <authorList>
            <person name="Goeker M."/>
        </authorList>
    </citation>
    <scope>NUCLEOTIDE SEQUENCE [LARGE SCALE GENOMIC DNA]</scope>
    <source>
        <strain evidence="2 3">DSM 10617</strain>
    </source>
</reference>
<keyword evidence="1" id="KW-0472">Membrane</keyword>
<dbReference type="AlphaFoldDB" id="A0A4Q7LIW2"/>
<gene>
    <name evidence="2" type="ORF">EV685_1972</name>
</gene>
<sequence>MSLPSDDKRRQNRKLGLILASVAVVFFLGFFAKVVMLGK</sequence>
<organism evidence="2 3">
    <name type="scientific">Sphaerotilus mobilis</name>
    <dbReference type="NCBI Taxonomy" id="47994"/>
    <lineage>
        <taxon>Bacteria</taxon>
        <taxon>Pseudomonadati</taxon>
        <taxon>Pseudomonadota</taxon>
        <taxon>Betaproteobacteria</taxon>
        <taxon>Burkholderiales</taxon>
        <taxon>Sphaerotilaceae</taxon>
        <taxon>Sphaerotilus</taxon>
    </lineage>
</organism>
<dbReference type="NCBIfam" id="NF038351">
    <property type="entry name" value="cyt_ox_assem_30"/>
    <property type="match status" value="1"/>
</dbReference>
<evidence type="ECO:0000256" key="1">
    <source>
        <dbReference type="SAM" id="Phobius"/>
    </source>
</evidence>
<evidence type="ECO:0000313" key="2">
    <source>
        <dbReference type="EMBL" id="RZS54495.1"/>
    </source>
</evidence>
<dbReference type="InterPro" id="IPR047811">
    <property type="entry name" value="CytC_ox_assmbl_put"/>
</dbReference>
<keyword evidence="1" id="KW-0812">Transmembrane</keyword>
<dbReference type="EMBL" id="SGWV01000009">
    <property type="protein sequence ID" value="RZS54495.1"/>
    <property type="molecule type" value="Genomic_DNA"/>
</dbReference>
<feature type="transmembrane region" description="Helical" evidence="1">
    <location>
        <begin position="15"/>
        <end position="36"/>
    </location>
</feature>
<dbReference type="Proteomes" id="UP000293433">
    <property type="component" value="Unassembled WGS sequence"/>
</dbReference>
<proteinExistence type="predicted"/>
<accession>A0A4Q7LIW2</accession>
<keyword evidence="3" id="KW-1185">Reference proteome</keyword>
<name>A0A4Q7LIW2_9BURK</name>
<evidence type="ECO:0000313" key="3">
    <source>
        <dbReference type="Proteomes" id="UP000293433"/>
    </source>
</evidence>